<evidence type="ECO:0000256" key="4">
    <source>
        <dbReference type="ARBA" id="ARBA00022898"/>
    </source>
</evidence>
<evidence type="ECO:0000256" key="5">
    <source>
        <dbReference type="RuleBase" id="RU003560"/>
    </source>
</evidence>
<proteinExistence type="inferred from homology"/>
<dbReference type="Gene3D" id="3.40.640.10">
    <property type="entry name" value="Type I PLP-dependent aspartate aminotransferase-like (Major domain)"/>
    <property type="match status" value="1"/>
</dbReference>
<dbReference type="RefSeq" id="WP_052767437.1">
    <property type="nucleotide sequence ID" value="NZ_LCYN01000009.1"/>
</dbReference>
<dbReference type="PROSITE" id="PS00600">
    <property type="entry name" value="AA_TRANSFER_CLASS_3"/>
    <property type="match status" value="1"/>
</dbReference>
<dbReference type="Pfam" id="PF00202">
    <property type="entry name" value="Aminotran_3"/>
    <property type="match status" value="1"/>
</dbReference>
<gene>
    <name evidence="6" type="ORF">B4147_3023</name>
</gene>
<comment type="caution">
    <text evidence="6">The sequence shown here is derived from an EMBL/GenBank/DDBJ whole genome shotgun (WGS) entry which is preliminary data.</text>
</comment>
<keyword evidence="3 6" id="KW-0808">Transferase</keyword>
<protein>
    <submittedName>
        <fullName evidence="6">Adenosylmethionine-8-amino-7-oxononanoate aminotransferase</fullName>
        <ecNumber evidence="6">2.6.1.62</ecNumber>
    </submittedName>
</protein>
<evidence type="ECO:0000256" key="1">
    <source>
        <dbReference type="ARBA" id="ARBA00001933"/>
    </source>
</evidence>
<dbReference type="AlphaFoldDB" id="A0A0G8CEM7"/>
<reference evidence="6 7" key="1">
    <citation type="journal article" date="2015" name="Genome Announc.">
        <title>Next-Generation Whole-Genome Sequencing of Eight Strains of Bacillus cereus, Isolated from Food.</title>
        <authorList>
            <person name="Krawczyk A.O."/>
            <person name="de Jong A."/>
            <person name="Eijlander R.T."/>
            <person name="Berendsen E.M."/>
            <person name="Holsappel S."/>
            <person name="Wells-Bennik M.H."/>
            <person name="Kuipers O.P."/>
        </authorList>
    </citation>
    <scope>NUCLEOTIDE SEQUENCE [LARGE SCALE GENOMIC DNA]</scope>
    <source>
        <strain evidence="6 7">B4147</strain>
    </source>
</reference>
<dbReference type="GO" id="GO:0030170">
    <property type="term" value="F:pyridoxal phosphate binding"/>
    <property type="evidence" value="ECO:0007669"/>
    <property type="project" value="InterPro"/>
</dbReference>
<evidence type="ECO:0000313" key="6">
    <source>
        <dbReference type="EMBL" id="KKZ97496.1"/>
    </source>
</evidence>
<dbReference type="InterPro" id="IPR015424">
    <property type="entry name" value="PyrdxlP-dep_Trfase"/>
</dbReference>
<organism evidence="6 7">
    <name type="scientific">Bacillus wiedmannii</name>
    <dbReference type="NCBI Taxonomy" id="1890302"/>
    <lineage>
        <taxon>Bacteria</taxon>
        <taxon>Bacillati</taxon>
        <taxon>Bacillota</taxon>
        <taxon>Bacilli</taxon>
        <taxon>Bacillales</taxon>
        <taxon>Bacillaceae</taxon>
        <taxon>Bacillus</taxon>
        <taxon>Bacillus cereus group</taxon>
    </lineage>
</organism>
<name>A0A0G8CEM7_9BACI</name>
<accession>A0A0G8CEM7</accession>
<dbReference type="InterPro" id="IPR050103">
    <property type="entry name" value="Class-III_PLP-dep_AT"/>
</dbReference>
<dbReference type="InterPro" id="IPR005814">
    <property type="entry name" value="Aminotrans_3"/>
</dbReference>
<dbReference type="InterPro" id="IPR015421">
    <property type="entry name" value="PyrdxlP-dep_Trfase_major"/>
</dbReference>
<keyword evidence="4 5" id="KW-0663">Pyridoxal phosphate</keyword>
<comment type="similarity">
    <text evidence="5">Belongs to the class-III pyridoxal-phosphate-dependent aminotransferase family.</text>
</comment>
<dbReference type="InterPro" id="IPR049704">
    <property type="entry name" value="Aminotrans_3_PPA_site"/>
</dbReference>
<dbReference type="GO" id="GO:0042802">
    <property type="term" value="F:identical protein binding"/>
    <property type="evidence" value="ECO:0007669"/>
    <property type="project" value="TreeGrafter"/>
</dbReference>
<evidence type="ECO:0000313" key="7">
    <source>
        <dbReference type="Proteomes" id="UP000035350"/>
    </source>
</evidence>
<dbReference type="PANTHER" id="PTHR11986">
    <property type="entry name" value="AMINOTRANSFERASE CLASS III"/>
    <property type="match status" value="1"/>
</dbReference>
<dbReference type="SUPFAM" id="SSF53383">
    <property type="entry name" value="PLP-dependent transferases"/>
    <property type="match status" value="1"/>
</dbReference>
<dbReference type="GO" id="GO:0004015">
    <property type="term" value="F:adenosylmethionine-8-amino-7-oxononanoate transaminase activity"/>
    <property type="evidence" value="ECO:0007669"/>
    <property type="project" value="UniProtKB-EC"/>
</dbReference>
<dbReference type="Proteomes" id="UP000035350">
    <property type="component" value="Unassembled WGS sequence"/>
</dbReference>
<dbReference type="InterPro" id="IPR015422">
    <property type="entry name" value="PyrdxlP-dep_Trfase_small"/>
</dbReference>
<dbReference type="PANTHER" id="PTHR11986:SF79">
    <property type="entry name" value="ACETYLORNITHINE AMINOTRANSFERASE, MITOCHONDRIAL"/>
    <property type="match status" value="1"/>
</dbReference>
<dbReference type="Gene3D" id="3.90.1150.10">
    <property type="entry name" value="Aspartate Aminotransferase, domain 1"/>
    <property type="match status" value="1"/>
</dbReference>
<evidence type="ECO:0000256" key="2">
    <source>
        <dbReference type="ARBA" id="ARBA00022576"/>
    </source>
</evidence>
<dbReference type="EC" id="2.6.1.62" evidence="6"/>
<sequence>MTNNTYVVPMGEITQSPFYNIVIEEAKDSFLLDTNGKKYLDLRSGLWNVSLGYKEELYQRISSQFNEYLHKSLTFLDIHAYNHPLYNDYSNTLLHFINEKDSVYNKVFFTNSGSEGTELATKVVRHLNTKDKKIITYDKSYHGTFFAGVSASGLDEKITEDYQPKLDGFLSIKTPQNRDDEDYVLNFIEENHQNISAFLFEPIIGSGGVYIFNKKFIQKLHNTLKKFNILLIFDEVATGFYRTGNRFFFKELGVTPDILILSKSINNGILPFGAVVISKEIEDALKGKHIEHFSTQNGNLLGVLSAKVTLDYILENETSIINNVREIENIVTNTLKMKNIAYTGVGGMYSIPVNDPIKTMEIVNGLKELGILVYHYMDNEEGNGITLFPTLLIDTKAFSKAMKIIAKRVLA</sequence>
<dbReference type="EMBL" id="LCYN01000009">
    <property type="protein sequence ID" value="KKZ97496.1"/>
    <property type="molecule type" value="Genomic_DNA"/>
</dbReference>
<dbReference type="PATRIC" id="fig|1396.433.peg.523"/>
<comment type="cofactor">
    <cofactor evidence="1">
        <name>pyridoxal 5'-phosphate</name>
        <dbReference type="ChEBI" id="CHEBI:597326"/>
    </cofactor>
</comment>
<keyword evidence="2 6" id="KW-0032">Aminotransferase</keyword>
<evidence type="ECO:0000256" key="3">
    <source>
        <dbReference type="ARBA" id="ARBA00022679"/>
    </source>
</evidence>
<reference evidence="7" key="2">
    <citation type="submission" date="2015-04" db="EMBL/GenBank/DDBJ databases">
        <title>Draft Genome Sequences of Eight Spore-Forming Food Isolates of Bacillus cereus Genome sequencing.</title>
        <authorList>
            <person name="Krawcyk A.O."/>
            <person name="de Jong A."/>
            <person name="Eijlander R.T."/>
            <person name="Berendsen E.M."/>
            <person name="Holsappel S."/>
            <person name="Wells-Bennik M."/>
            <person name="Kuipers O.P."/>
        </authorList>
    </citation>
    <scope>NUCLEOTIDE SEQUENCE [LARGE SCALE GENOMIC DNA]</scope>
    <source>
        <strain evidence="7">B4147</strain>
    </source>
</reference>